<sequence length="139" mass="15462">MGRGRGKAKKLTPVTSHEDPGSGAEEPLPPTYKRRGRPQKPLRDDIDEEDIKKIEEQDGESAKSDISNKEVKASSATENGKKRRRYSQAKENTDSVKEESSICTRSSSDNSTKSNGFRRIGSRRKSKPRRAAEVGVECK</sequence>
<dbReference type="PANTHER" id="PTHR34055:SF1">
    <property type="entry name" value="EXPRESSED PROTEIN"/>
    <property type="match status" value="1"/>
</dbReference>
<protein>
    <submittedName>
        <fullName evidence="2">Uncharacterized protein</fullName>
    </submittedName>
</protein>
<name>A0A7J7MAC5_9MAGN</name>
<feature type="compositionally biased region" description="Basic and acidic residues" evidence="1">
    <location>
        <begin position="50"/>
        <end position="72"/>
    </location>
</feature>
<dbReference type="Proteomes" id="UP000541444">
    <property type="component" value="Unassembled WGS sequence"/>
</dbReference>
<reference evidence="2 3" key="1">
    <citation type="journal article" date="2020" name="IScience">
        <title>Genome Sequencing of the Endangered Kingdonia uniflora (Circaeasteraceae, Ranunculales) Reveals Potential Mechanisms of Evolutionary Specialization.</title>
        <authorList>
            <person name="Sun Y."/>
            <person name="Deng T."/>
            <person name="Zhang A."/>
            <person name="Moore M.J."/>
            <person name="Landis J.B."/>
            <person name="Lin N."/>
            <person name="Zhang H."/>
            <person name="Zhang X."/>
            <person name="Huang J."/>
            <person name="Zhang X."/>
            <person name="Sun H."/>
            <person name="Wang H."/>
        </authorList>
    </citation>
    <scope>NUCLEOTIDE SEQUENCE [LARGE SCALE GENOMIC DNA]</scope>
    <source>
        <strain evidence="2">TB1705</strain>
        <tissue evidence="2">Leaf</tissue>
    </source>
</reference>
<proteinExistence type="predicted"/>
<dbReference type="AlphaFoldDB" id="A0A7J7MAC5"/>
<feature type="compositionally biased region" description="Basic residues" evidence="1">
    <location>
        <begin position="120"/>
        <end position="129"/>
    </location>
</feature>
<dbReference type="EMBL" id="JACGCM010001659">
    <property type="protein sequence ID" value="KAF6151827.1"/>
    <property type="molecule type" value="Genomic_DNA"/>
</dbReference>
<keyword evidence="3" id="KW-1185">Reference proteome</keyword>
<gene>
    <name evidence="2" type="ORF">GIB67_010401</name>
</gene>
<feature type="region of interest" description="Disordered" evidence="1">
    <location>
        <begin position="1"/>
        <end position="139"/>
    </location>
</feature>
<feature type="compositionally biased region" description="Basic and acidic residues" evidence="1">
    <location>
        <begin position="91"/>
        <end position="100"/>
    </location>
</feature>
<feature type="compositionally biased region" description="Basic residues" evidence="1">
    <location>
        <begin position="1"/>
        <end position="10"/>
    </location>
</feature>
<comment type="caution">
    <text evidence="2">The sequence shown here is derived from an EMBL/GenBank/DDBJ whole genome shotgun (WGS) entry which is preliminary data.</text>
</comment>
<accession>A0A7J7MAC5</accession>
<dbReference type="PANTHER" id="PTHR34055">
    <property type="entry name" value="OS09G0491596 PROTEIN"/>
    <property type="match status" value="1"/>
</dbReference>
<dbReference type="OrthoDB" id="693270at2759"/>
<evidence type="ECO:0000313" key="3">
    <source>
        <dbReference type="Proteomes" id="UP000541444"/>
    </source>
</evidence>
<evidence type="ECO:0000313" key="2">
    <source>
        <dbReference type="EMBL" id="KAF6151827.1"/>
    </source>
</evidence>
<feature type="compositionally biased region" description="Basic and acidic residues" evidence="1">
    <location>
        <begin position="130"/>
        <end position="139"/>
    </location>
</feature>
<evidence type="ECO:0000256" key="1">
    <source>
        <dbReference type="SAM" id="MobiDB-lite"/>
    </source>
</evidence>
<feature type="compositionally biased region" description="Polar residues" evidence="1">
    <location>
        <begin position="101"/>
        <end position="115"/>
    </location>
</feature>
<organism evidence="2 3">
    <name type="scientific">Kingdonia uniflora</name>
    <dbReference type="NCBI Taxonomy" id="39325"/>
    <lineage>
        <taxon>Eukaryota</taxon>
        <taxon>Viridiplantae</taxon>
        <taxon>Streptophyta</taxon>
        <taxon>Embryophyta</taxon>
        <taxon>Tracheophyta</taxon>
        <taxon>Spermatophyta</taxon>
        <taxon>Magnoliopsida</taxon>
        <taxon>Ranunculales</taxon>
        <taxon>Circaeasteraceae</taxon>
        <taxon>Kingdonia</taxon>
    </lineage>
</organism>